<dbReference type="Proteomes" id="UP000207598">
    <property type="component" value="Unassembled WGS sequence"/>
</dbReference>
<evidence type="ECO:0000256" key="2">
    <source>
        <dbReference type="ARBA" id="ARBA00022475"/>
    </source>
</evidence>
<evidence type="ECO:0000256" key="3">
    <source>
        <dbReference type="ARBA" id="ARBA00022692"/>
    </source>
</evidence>
<dbReference type="InterPro" id="IPR001123">
    <property type="entry name" value="LeuE-type"/>
</dbReference>
<keyword evidence="8" id="KW-1185">Reference proteome</keyword>
<organism evidence="7 8">
    <name type="scientific">Maliponia aquimaris</name>
    <dbReference type="NCBI Taxonomy" id="1673631"/>
    <lineage>
        <taxon>Bacteria</taxon>
        <taxon>Pseudomonadati</taxon>
        <taxon>Pseudomonadota</taxon>
        <taxon>Alphaproteobacteria</taxon>
        <taxon>Rhodobacterales</taxon>
        <taxon>Paracoccaceae</taxon>
        <taxon>Maliponia</taxon>
    </lineage>
</organism>
<proteinExistence type="predicted"/>
<dbReference type="PANTHER" id="PTHR30086">
    <property type="entry name" value="ARGININE EXPORTER PROTEIN ARGO"/>
    <property type="match status" value="1"/>
</dbReference>
<gene>
    <name evidence="7" type="primary">eamB</name>
    <name evidence="7" type="ORF">MAA8898_02089</name>
</gene>
<comment type="subcellular location">
    <subcellularLocation>
        <location evidence="1">Cell membrane</location>
        <topology evidence="1">Multi-pass membrane protein</topology>
    </subcellularLocation>
</comment>
<dbReference type="GO" id="GO:0005886">
    <property type="term" value="C:plasma membrane"/>
    <property type="evidence" value="ECO:0007669"/>
    <property type="project" value="UniProtKB-SubCell"/>
</dbReference>
<feature type="transmembrane region" description="Helical" evidence="6">
    <location>
        <begin position="82"/>
        <end position="101"/>
    </location>
</feature>
<dbReference type="AlphaFoldDB" id="A0A238KBS0"/>
<keyword evidence="4 6" id="KW-1133">Transmembrane helix</keyword>
<dbReference type="PANTHER" id="PTHR30086:SF20">
    <property type="entry name" value="ARGININE EXPORTER PROTEIN ARGO-RELATED"/>
    <property type="match status" value="1"/>
</dbReference>
<evidence type="ECO:0000313" key="8">
    <source>
        <dbReference type="Proteomes" id="UP000207598"/>
    </source>
</evidence>
<evidence type="ECO:0000256" key="5">
    <source>
        <dbReference type="ARBA" id="ARBA00023136"/>
    </source>
</evidence>
<accession>A0A238KBS0</accession>
<keyword evidence="5 6" id="KW-0472">Membrane</keyword>
<dbReference type="GO" id="GO:0033228">
    <property type="term" value="P:cysteine export across plasma membrane"/>
    <property type="evidence" value="ECO:0007669"/>
    <property type="project" value="TreeGrafter"/>
</dbReference>
<evidence type="ECO:0000256" key="4">
    <source>
        <dbReference type="ARBA" id="ARBA00022989"/>
    </source>
</evidence>
<keyword evidence="3 6" id="KW-0812">Transmembrane</keyword>
<feature type="transmembrane region" description="Helical" evidence="6">
    <location>
        <begin position="150"/>
        <end position="176"/>
    </location>
</feature>
<evidence type="ECO:0000256" key="1">
    <source>
        <dbReference type="ARBA" id="ARBA00004651"/>
    </source>
</evidence>
<dbReference type="Pfam" id="PF01810">
    <property type="entry name" value="LysE"/>
    <property type="match status" value="1"/>
</dbReference>
<reference evidence="7 8" key="1">
    <citation type="submission" date="2017-05" db="EMBL/GenBank/DDBJ databases">
        <authorList>
            <person name="Song R."/>
            <person name="Chenine A.L."/>
            <person name="Ruprecht R.M."/>
        </authorList>
    </citation>
    <scope>NUCLEOTIDE SEQUENCE [LARGE SCALE GENOMIC DNA]</scope>
    <source>
        <strain evidence="7 8">CECT 8898</strain>
    </source>
</reference>
<dbReference type="EMBL" id="FXYF01000005">
    <property type="protein sequence ID" value="SMX40255.1"/>
    <property type="molecule type" value="Genomic_DNA"/>
</dbReference>
<name>A0A238KBS0_9RHOB</name>
<sequence>MPRKSRQIFDMTPDLLFALALFAAATVFSPGPNNLMLMTSGANFGLRRTLPHLAGVAYGFPLMILPVGLGVMQLFEAWPPAFTLLKVVSVVYLLWLAWKIAHQAAPGEARSRARPLSFVQAAAFQWVNPKAWSMALGAITLYAASRDLAAVAWVSGTYAVIGTASALTWALLGTGLRRWLSNPSRLRLFNWSMAALLLAAMAPVLLG</sequence>
<protein>
    <submittedName>
        <fullName evidence="7">Cysteine/O-acetylserine efflux protein</fullName>
    </submittedName>
</protein>
<feature type="transmembrane region" description="Helical" evidence="6">
    <location>
        <begin position="188"/>
        <end position="206"/>
    </location>
</feature>
<keyword evidence="2" id="KW-1003">Cell membrane</keyword>
<evidence type="ECO:0000313" key="7">
    <source>
        <dbReference type="EMBL" id="SMX40255.1"/>
    </source>
</evidence>
<dbReference type="GO" id="GO:0015171">
    <property type="term" value="F:amino acid transmembrane transporter activity"/>
    <property type="evidence" value="ECO:0007669"/>
    <property type="project" value="TreeGrafter"/>
</dbReference>
<feature type="transmembrane region" description="Helical" evidence="6">
    <location>
        <begin position="54"/>
        <end position="75"/>
    </location>
</feature>
<evidence type="ECO:0000256" key="6">
    <source>
        <dbReference type="SAM" id="Phobius"/>
    </source>
</evidence>